<comment type="caution">
    <text evidence="2">The sequence shown here is derived from an EMBL/GenBank/DDBJ whole genome shotgun (WGS) entry which is preliminary data.</text>
</comment>
<dbReference type="AlphaFoldDB" id="A0A9W6FP72"/>
<gene>
    <name evidence="2" type="ORF">ARHIZOSPH14_19610</name>
</gene>
<evidence type="ECO:0000313" key="2">
    <source>
        <dbReference type="EMBL" id="GLI27719.1"/>
    </source>
</evidence>
<feature type="domain" description="ScoMcrA-like N-terminal head" evidence="1">
    <location>
        <begin position="9"/>
        <end position="91"/>
    </location>
</feature>
<reference evidence="2" key="1">
    <citation type="submission" date="2022-12" db="EMBL/GenBank/DDBJ databases">
        <title>Reference genome sequencing for broad-spectrum identification of bacterial and archaeal isolates by mass spectrometry.</title>
        <authorList>
            <person name="Sekiguchi Y."/>
            <person name="Tourlousse D.M."/>
        </authorList>
    </citation>
    <scope>NUCLEOTIDE SEQUENCE</scope>
    <source>
        <strain evidence="2">14</strain>
    </source>
</reference>
<name>A0A9W6FP72_9MICO</name>
<organism evidence="2 3">
    <name type="scientific">Agromyces rhizosphaerae</name>
    <dbReference type="NCBI Taxonomy" id="88374"/>
    <lineage>
        <taxon>Bacteria</taxon>
        <taxon>Bacillati</taxon>
        <taxon>Actinomycetota</taxon>
        <taxon>Actinomycetes</taxon>
        <taxon>Micrococcales</taxon>
        <taxon>Microbacteriaceae</taxon>
        <taxon>Agromyces</taxon>
    </lineage>
</organism>
<dbReference type="InterPro" id="IPR058807">
    <property type="entry name" value="ScoMcrA_N"/>
</dbReference>
<sequence>MFSYTHLTDRSAVDRALEEFDRLGRATFLQAHGFDEDRDYFLVTESGRYDSKAIFGVAFHNQFGVKPGPDVFSGGRTGAAGRLAELGYMIEGIDDRKARQTFLTFDEALEARPLPLGNVDAARRFLSRRDDAEFYVPASGAYIAAVPRKGNATAFIHSDYISWRTSKGEAELTALTVARARAAGSSRVAGTTRAPRTPRVVVPERVESICPTCTMVLPVSGECEFC</sequence>
<evidence type="ECO:0000313" key="3">
    <source>
        <dbReference type="Proteomes" id="UP001144396"/>
    </source>
</evidence>
<dbReference type="Pfam" id="PF26345">
    <property type="entry name" value="ScoMcrA_N"/>
    <property type="match status" value="1"/>
</dbReference>
<dbReference type="RefSeq" id="WP_281884490.1">
    <property type="nucleotide sequence ID" value="NZ_BSDP01000001.1"/>
</dbReference>
<accession>A0A9W6FP72</accession>
<dbReference type="EMBL" id="BSDP01000001">
    <property type="protein sequence ID" value="GLI27719.1"/>
    <property type="molecule type" value="Genomic_DNA"/>
</dbReference>
<evidence type="ECO:0000259" key="1">
    <source>
        <dbReference type="Pfam" id="PF26345"/>
    </source>
</evidence>
<proteinExistence type="predicted"/>
<keyword evidence="3" id="KW-1185">Reference proteome</keyword>
<dbReference type="Proteomes" id="UP001144396">
    <property type="component" value="Unassembled WGS sequence"/>
</dbReference>
<protein>
    <recommendedName>
        <fullName evidence="1">ScoMcrA-like N-terminal head domain-containing protein</fullName>
    </recommendedName>
</protein>